<dbReference type="PROSITE" id="PS00118">
    <property type="entry name" value="PA2_HIS"/>
    <property type="match status" value="1"/>
</dbReference>
<dbReference type="InterPro" id="IPR001211">
    <property type="entry name" value="PLA2"/>
</dbReference>
<dbReference type="RefSeq" id="XP_006815718.1">
    <property type="nucleotide sequence ID" value="XM_006815655.1"/>
</dbReference>
<dbReference type="PANTHER" id="PTHR11716">
    <property type="entry name" value="PHOSPHOLIPASE A2 FAMILY MEMBER"/>
    <property type="match status" value="1"/>
</dbReference>
<feature type="non-terminal residue" evidence="9">
    <location>
        <position position="1"/>
    </location>
</feature>
<evidence type="ECO:0000256" key="2">
    <source>
        <dbReference type="ARBA" id="ARBA00022525"/>
    </source>
</evidence>
<dbReference type="Pfam" id="PF00068">
    <property type="entry name" value="Phospholip_A2_1"/>
    <property type="match status" value="1"/>
</dbReference>
<sequence>GSMKLFQVLLVAALNGCFQVASLPKDRYRRNVLQMGVMTTCTTNSSMIGWVDSYKGYGCFCGYGGEGTPIDATDECCEAHDSCYEKTNCRQIYKYIVMYEYDTKNCGTNEAEIVC</sequence>
<keyword evidence="8" id="KW-1185">Reference proteome</keyword>
<evidence type="ECO:0000256" key="1">
    <source>
        <dbReference type="ARBA" id="ARBA00004613"/>
    </source>
</evidence>
<protein>
    <recommendedName>
        <fullName evidence="4">Phosphatidylcholine 2-acylhydrolase</fullName>
    </recommendedName>
</protein>
<dbReference type="Gene3D" id="1.20.90.10">
    <property type="entry name" value="Phospholipase A2 domain"/>
    <property type="match status" value="1"/>
</dbReference>
<proteinExistence type="inferred from homology"/>
<dbReference type="InterPro" id="IPR033113">
    <property type="entry name" value="PLA2_histidine"/>
</dbReference>
<keyword evidence="6" id="KW-0732">Signal</keyword>
<dbReference type="InterPro" id="IPR036444">
    <property type="entry name" value="PLipase_A2_dom_sf"/>
</dbReference>
<evidence type="ECO:0000256" key="5">
    <source>
        <dbReference type="RuleBase" id="RU003654"/>
    </source>
</evidence>
<dbReference type="Proteomes" id="UP000694865">
    <property type="component" value="Unplaced"/>
</dbReference>
<feature type="signal peptide" evidence="6">
    <location>
        <begin position="1"/>
        <end position="22"/>
    </location>
</feature>
<reference evidence="9" key="1">
    <citation type="submission" date="2025-08" db="UniProtKB">
        <authorList>
            <consortium name="RefSeq"/>
        </authorList>
    </citation>
    <scope>IDENTIFICATION</scope>
    <source>
        <tissue evidence="9">Testes</tissue>
    </source>
</reference>
<comment type="subcellular location">
    <subcellularLocation>
        <location evidence="1">Secreted</location>
    </subcellularLocation>
</comment>
<name>A0ABM0M6S7_SACKO</name>
<keyword evidence="3" id="KW-1015">Disulfide bond</keyword>
<keyword evidence="2" id="KW-0964">Secreted</keyword>
<organism evidence="8 9">
    <name type="scientific">Saccoglossus kowalevskii</name>
    <name type="common">Acorn worm</name>
    <dbReference type="NCBI Taxonomy" id="10224"/>
    <lineage>
        <taxon>Eukaryota</taxon>
        <taxon>Metazoa</taxon>
        <taxon>Hemichordata</taxon>
        <taxon>Enteropneusta</taxon>
        <taxon>Harrimaniidae</taxon>
        <taxon>Saccoglossus</taxon>
    </lineage>
</organism>
<gene>
    <name evidence="9" type="primary">LOC102801358</name>
</gene>
<evidence type="ECO:0000256" key="4">
    <source>
        <dbReference type="ARBA" id="ARBA00029903"/>
    </source>
</evidence>
<accession>A0ABM0M6S7</accession>
<feature type="chain" id="PRO_5046257458" description="Phosphatidylcholine 2-acylhydrolase" evidence="6">
    <location>
        <begin position="23"/>
        <end position="115"/>
    </location>
</feature>
<evidence type="ECO:0000256" key="3">
    <source>
        <dbReference type="ARBA" id="ARBA00023157"/>
    </source>
</evidence>
<dbReference type="InterPro" id="IPR016090">
    <property type="entry name" value="PLA2-like_dom"/>
</dbReference>
<comment type="similarity">
    <text evidence="5">Belongs to the phospholipase A2 family.</text>
</comment>
<dbReference type="PANTHER" id="PTHR11716:SF100">
    <property type="entry name" value="PHOSPHOLIPASE A2"/>
    <property type="match status" value="1"/>
</dbReference>
<dbReference type="SUPFAM" id="SSF48619">
    <property type="entry name" value="Phospholipase A2, PLA2"/>
    <property type="match status" value="1"/>
</dbReference>
<evidence type="ECO:0000313" key="8">
    <source>
        <dbReference type="Proteomes" id="UP000694865"/>
    </source>
</evidence>
<evidence type="ECO:0000313" key="9">
    <source>
        <dbReference type="RefSeq" id="XP_006815718.1"/>
    </source>
</evidence>
<evidence type="ECO:0000259" key="7">
    <source>
        <dbReference type="SMART" id="SM00085"/>
    </source>
</evidence>
<dbReference type="SMART" id="SM00085">
    <property type="entry name" value="PA2c"/>
    <property type="match status" value="1"/>
</dbReference>
<dbReference type="GeneID" id="102801358"/>
<feature type="domain" description="Phospholipase A2-like central" evidence="7">
    <location>
        <begin position="31"/>
        <end position="115"/>
    </location>
</feature>
<evidence type="ECO:0000256" key="6">
    <source>
        <dbReference type="SAM" id="SignalP"/>
    </source>
</evidence>
<feature type="non-terminal residue" evidence="9">
    <location>
        <position position="115"/>
    </location>
</feature>